<gene>
    <name evidence="1" type="ORF">HYH03_018056</name>
</gene>
<keyword evidence="2" id="KW-1185">Reference proteome</keyword>
<evidence type="ECO:0000313" key="2">
    <source>
        <dbReference type="Proteomes" id="UP000612055"/>
    </source>
</evidence>
<dbReference type="PANTHER" id="PTHR36333">
    <property type="entry name" value="DIMETHYLALLYL, ADENOSINE TRNA METHYLTHIOTRANSFERASE"/>
    <property type="match status" value="1"/>
</dbReference>
<comment type="caution">
    <text evidence="1">The sequence shown here is derived from an EMBL/GenBank/DDBJ whole genome shotgun (WGS) entry which is preliminary data.</text>
</comment>
<proteinExistence type="predicted"/>
<dbReference type="Proteomes" id="UP000612055">
    <property type="component" value="Unassembled WGS sequence"/>
</dbReference>
<sequence length="246" mass="27398">MSSLAARKLAGSTASCSGRSLAPVAARRGARSSLKVYAVNYDPENLFGKSPPAPGVIQRRMQQKMMQENKEFAAQMQRAKDDVRRQVLLRREARNVPTDDLELIEFMLNTEAEDMEFEVARCRPRFTPAFFAKLSTIIGQERFAAKPDQERLAELDTLRQYLEEGVEAIDKAVGKTASAAERLKKLLTAKDKKECILEMAAANEIDQALIDLLTQNIEAAKAADQTAPAEFMEKVKQAVSKYLVTV</sequence>
<dbReference type="EMBL" id="JAEHOE010000191">
    <property type="protein sequence ID" value="KAG2483075.1"/>
    <property type="molecule type" value="Genomic_DNA"/>
</dbReference>
<name>A0A835XGS9_9CHLO</name>
<protein>
    <submittedName>
        <fullName evidence="1">Uncharacterized protein</fullName>
    </submittedName>
</protein>
<dbReference type="OrthoDB" id="513821at2759"/>
<dbReference type="AlphaFoldDB" id="A0A835XGS9"/>
<dbReference type="PANTHER" id="PTHR36333:SF1">
    <property type="entry name" value="DIMETHYLALLYL, ADENOSINE TRNA METHYLTHIOTRANSFERASE"/>
    <property type="match status" value="1"/>
</dbReference>
<accession>A0A835XGS9</accession>
<evidence type="ECO:0000313" key="1">
    <source>
        <dbReference type="EMBL" id="KAG2483075.1"/>
    </source>
</evidence>
<reference evidence="1" key="1">
    <citation type="journal article" date="2020" name="bioRxiv">
        <title>Comparative genomics of Chlamydomonas.</title>
        <authorList>
            <person name="Craig R.J."/>
            <person name="Hasan A.R."/>
            <person name="Ness R.W."/>
            <person name="Keightley P.D."/>
        </authorList>
    </citation>
    <scope>NUCLEOTIDE SEQUENCE</scope>
    <source>
        <strain evidence="1">CCAP 11/70</strain>
    </source>
</reference>
<organism evidence="1 2">
    <name type="scientific">Edaphochlamys debaryana</name>
    <dbReference type="NCBI Taxonomy" id="47281"/>
    <lineage>
        <taxon>Eukaryota</taxon>
        <taxon>Viridiplantae</taxon>
        <taxon>Chlorophyta</taxon>
        <taxon>core chlorophytes</taxon>
        <taxon>Chlorophyceae</taxon>
        <taxon>CS clade</taxon>
        <taxon>Chlamydomonadales</taxon>
        <taxon>Chlamydomonadales incertae sedis</taxon>
        <taxon>Edaphochlamys</taxon>
    </lineage>
</organism>